<feature type="compositionally biased region" description="Gly residues" evidence="3">
    <location>
        <begin position="103"/>
        <end position="112"/>
    </location>
</feature>
<dbReference type="GO" id="GO:0003714">
    <property type="term" value="F:transcription corepressor activity"/>
    <property type="evidence" value="ECO:0007669"/>
    <property type="project" value="TreeGrafter"/>
</dbReference>
<dbReference type="Gene3D" id="1.10.12.10">
    <property type="entry name" value="Lyase 2-enoyl-coa Hydratase, Chain A, domain 2"/>
    <property type="match status" value="1"/>
</dbReference>
<dbReference type="InterPro" id="IPR023779">
    <property type="entry name" value="Chromodomain_CS"/>
</dbReference>
<dbReference type="AlphaFoldDB" id="A0A6J2UN26"/>
<dbReference type="InterPro" id="IPR001753">
    <property type="entry name" value="Enoyl-CoA_hydra/iso"/>
</dbReference>
<keyword evidence="2" id="KW-0539">Nucleus</keyword>
<dbReference type="Gene3D" id="2.40.50.40">
    <property type="match status" value="1"/>
</dbReference>
<accession>A0A6J2UN26</accession>
<dbReference type="Proteomes" id="UP000504632">
    <property type="component" value="Chromosome 2"/>
</dbReference>
<evidence type="ECO:0000259" key="4">
    <source>
        <dbReference type="PROSITE" id="PS50013"/>
    </source>
</evidence>
<evidence type="ECO:0000313" key="6">
    <source>
        <dbReference type="RefSeq" id="XP_030621790.1"/>
    </source>
</evidence>
<dbReference type="GeneID" id="115805369"/>
<name>A0A6J2UN26_CHACN</name>
<dbReference type="OrthoDB" id="6357915at2759"/>
<dbReference type="InterPro" id="IPR029045">
    <property type="entry name" value="ClpP/crotonase-like_dom_sf"/>
</dbReference>
<dbReference type="Gene3D" id="3.90.226.10">
    <property type="entry name" value="2-enoyl-CoA Hydratase, Chain A, domain 1"/>
    <property type="match status" value="1"/>
</dbReference>
<dbReference type="CDD" id="cd06558">
    <property type="entry name" value="crotonase-like"/>
    <property type="match status" value="1"/>
</dbReference>
<dbReference type="FunFam" id="3.90.226.10:FF:000012">
    <property type="entry name" value="Chromodomain Y-like protein 2"/>
    <property type="match status" value="1"/>
</dbReference>
<feature type="domain" description="Chromo" evidence="4">
    <location>
        <begin position="7"/>
        <end position="67"/>
    </location>
</feature>
<sequence length="502" mass="55775">MASGDLYEVERIVDKRKNKKGKWEYLIRWKGYGSKEDTWEPEHHLLHCEEFIEQFNHLRLQERRSKPAKTGVTTPRHVSRPGAHDSSRGRGDTRKKKRTSGAGAWGGGGAGLGSQQKPRKVTGSKHTGDKVTKGMTYKRVHGGLQFVPPIRGSPNGLQNGDVNTLHYRTNTSAQGMPSNRVDRTLRDMDLSGATHTPLNELGSTLSNGGLNLHSSVKRKLAEDKAYVFDKRLRYNVRQNDTNCRFRDIVVRKEDGFTHVLLSSQTSDNNALTPEIMKEVCRALGNAAADDSKLLLLSAVGSIFCSGLDPSYLIGRLSTDRRKESSRIADAVRDFVKAFIHFKKPIVVAINGPALGLGASILPLCDIVWASERAWFQTPCASLRLTPSGCSSYTFPQILGVALANEMLFCGRKLTAQEACSRGLVSQVFWPTTFNQEVMLRVKEMAACSAVVLEESKCLVRSILKSVLEEVNEKECQMLKQLWCSTKGLEALFSYLQNKGFDI</sequence>
<evidence type="ECO:0000256" key="1">
    <source>
        <dbReference type="ARBA" id="ARBA00004123"/>
    </source>
</evidence>
<dbReference type="InterPro" id="IPR023780">
    <property type="entry name" value="Chromo_domain"/>
</dbReference>
<dbReference type="InParanoid" id="A0A6J2UN26"/>
<evidence type="ECO:0000256" key="3">
    <source>
        <dbReference type="SAM" id="MobiDB-lite"/>
    </source>
</evidence>
<dbReference type="RefSeq" id="XP_030621790.1">
    <property type="nucleotide sequence ID" value="XM_030765930.1"/>
</dbReference>
<dbReference type="InterPro" id="IPR051053">
    <property type="entry name" value="ECH/Chromodomain_protein"/>
</dbReference>
<comment type="subcellular location">
    <subcellularLocation>
        <location evidence="1">Nucleus</location>
    </subcellularLocation>
</comment>
<dbReference type="SMART" id="SM00298">
    <property type="entry name" value="CHROMO"/>
    <property type="match status" value="1"/>
</dbReference>
<keyword evidence="5" id="KW-1185">Reference proteome</keyword>
<reference evidence="6" key="1">
    <citation type="submission" date="2025-08" db="UniProtKB">
        <authorList>
            <consortium name="RefSeq"/>
        </authorList>
    </citation>
    <scope>IDENTIFICATION</scope>
</reference>
<organism evidence="5 6">
    <name type="scientific">Chanos chanos</name>
    <name type="common">Milkfish</name>
    <name type="synonym">Mugil chanos</name>
    <dbReference type="NCBI Taxonomy" id="29144"/>
    <lineage>
        <taxon>Eukaryota</taxon>
        <taxon>Metazoa</taxon>
        <taxon>Chordata</taxon>
        <taxon>Craniata</taxon>
        <taxon>Vertebrata</taxon>
        <taxon>Euteleostomi</taxon>
        <taxon>Actinopterygii</taxon>
        <taxon>Neopterygii</taxon>
        <taxon>Teleostei</taxon>
        <taxon>Ostariophysi</taxon>
        <taxon>Gonorynchiformes</taxon>
        <taxon>Chanidae</taxon>
        <taxon>Chanos</taxon>
    </lineage>
</organism>
<dbReference type="SUPFAM" id="SSF54160">
    <property type="entry name" value="Chromo domain-like"/>
    <property type="match status" value="1"/>
</dbReference>
<dbReference type="Pfam" id="PF00378">
    <property type="entry name" value="ECH_1"/>
    <property type="match status" value="1"/>
</dbReference>
<evidence type="ECO:0000313" key="5">
    <source>
        <dbReference type="Proteomes" id="UP000504632"/>
    </source>
</evidence>
<dbReference type="CDD" id="cd18634">
    <property type="entry name" value="CD_CDY"/>
    <property type="match status" value="1"/>
</dbReference>
<proteinExistence type="predicted"/>
<gene>
    <name evidence="6" type="primary">LOC115805369</name>
</gene>
<dbReference type="SUPFAM" id="SSF52096">
    <property type="entry name" value="ClpP/crotonase"/>
    <property type="match status" value="1"/>
</dbReference>
<evidence type="ECO:0000256" key="2">
    <source>
        <dbReference type="ARBA" id="ARBA00023242"/>
    </source>
</evidence>
<dbReference type="PROSITE" id="PS50013">
    <property type="entry name" value="CHROMO_2"/>
    <property type="match status" value="1"/>
</dbReference>
<dbReference type="PANTHER" id="PTHR43684:SF2">
    <property type="entry name" value="CHROMODOMAIN Y-LIKE PROTEIN 2"/>
    <property type="match status" value="1"/>
</dbReference>
<dbReference type="InterPro" id="IPR000953">
    <property type="entry name" value="Chromo/chromo_shadow_dom"/>
</dbReference>
<protein>
    <submittedName>
        <fullName evidence="6">Chromodomain Y-like protein 2</fullName>
    </submittedName>
</protein>
<dbReference type="PROSITE" id="PS00598">
    <property type="entry name" value="CHROMO_1"/>
    <property type="match status" value="1"/>
</dbReference>
<dbReference type="InterPro" id="IPR014748">
    <property type="entry name" value="Enoyl-CoA_hydra_C"/>
</dbReference>
<dbReference type="PANTHER" id="PTHR43684">
    <property type="match status" value="1"/>
</dbReference>
<feature type="region of interest" description="Disordered" evidence="3">
    <location>
        <begin position="60"/>
        <end position="131"/>
    </location>
</feature>
<feature type="compositionally biased region" description="Basic and acidic residues" evidence="3">
    <location>
        <begin position="82"/>
        <end position="92"/>
    </location>
</feature>
<dbReference type="Pfam" id="PF00385">
    <property type="entry name" value="Chromo"/>
    <property type="match status" value="1"/>
</dbReference>
<dbReference type="InterPro" id="IPR016197">
    <property type="entry name" value="Chromo-like_dom_sf"/>
</dbReference>
<dbReference type="GO" id="GO:0005634">
    <property type="term" value="C:nucleus"/>
    <property type="evidence" value="ECO:0007669"/>
    <property type="project" value="UniProtKB-SubCell"/>
</dbReference>